<feature type="region of interest" description="Disordered" evidence="1">
    <location>
        <begin position="166"/>
        <end position="288"/>
    </location>
</feature>
<sequence>MEKRVRFAVLEADDSDGEADTLMGSPMEVAPPLPAEELSLLPMGPLRPEFPVSSNAMDTGPPIPTSPIGFVQVDLSPIPSSPTGVMEAAPAPAVKRPARNVPTGPVSVSVDLPEGLPVAASSTAVFSFGPINSAPRTDGYASPAASGLFAGDRTAQVPALTARVPDTTARVPDTTARVPDTTARVPDTTARVPDTTAPPRRSTRRLHKPSARGAAAPGTPSTMDGALPEASSSNLRLAPTRSSSQHAPSSGPRAAGTQSATQHGPSTRPLLSESAHSDERDTKLRRRTAFTDPTMREDAVLRMAEDISHFGAEHIAYLRTERAAWGDVATAAAKLQETISLKDISEWGKYNECLCDVGEEWYPTE</sequence>
<dbReference type="EMBL" id="KZ857743">
    <property type="protein sequence ID" value="RDX39571.1"/>
    <property type="molecule type" value="Genomic_DNA"/>
</dbReference>
<dbReference type="Proteomes" id="UP000256964">
    <property type="component" value="Unassembled WGS sequence"/>
</dbReference>
<evidence type="ECO:0000313" key="2">
    <source>
        <dbReference type="EMBL" id="RDX39571.1"/>
    </source>
</evidence>
<name>A0A371CH38_9APHY</name>
<feature type="compositionally biased region" description="Basic residues" evidence="1">
    <location>
        <begin position="201"/>
        <end position="210"/>
    </location>
</feature>
<evidence type="ECO:0000313" key="3">
    <source>
        <dbReference type="Proteomes" id="UP000256964"/>
    </source>
</evidence>
<evidence type="ECO:0000256" key="1">
    <source>
        <dbReference type="SAM" id="MobiDB-lite"/>
    </source>
</evidence>
<feature type="compositionally biased region" description="Polar residues" evidence="1">
    <location>
        <begin position="256"/>
        <end position="265"/>
    </location>
</feature>
<accession>A0A371CH38</accession>
<proteinExistence type="predicted"/>
<gene>
    <name evidence="2" type="ORF">OH76DRAFT_1491011</name>
</gene>
<keyword evidence="3" id="KW-1185">Reference proteome</keyword>
<feature type="compositionally biased region" description="Polar residues" evidence="1">
    <location>
        <begin position="230"/>
        <end position="248"/>
    </location>
</feature>
<protein>
    <submittedName>
        <fullName evidence="2">Uncharacterized protein</fullName>
    </submittedName>
</protein>
<reference evidence="2 3" key="1">
    <citation type="journal article" date="2018" name="Biotechnol. Biofuels">
        <title>Integrative visual omics of the white-rot fungus Polyporus brumalis exposes the biotechnological potential of its oxidative enzymes for delignifying raw plant biomass.</title>
        <authorList>
            <person name="Miyauchi S."/>
            <person name="Rancon A."/>
            <person name="Drula E."/>
            <person name="Hage H."/>
            <person name="Chaduli D."/>
            <person name="Favel A."/>
            <person name="Grisel S."/>
            <person name="Henrissat B."/>
            <person name="Herpoel-Gimbert I."/>
            <person name="Ruiz-Duenas F.J."/>
            <person name="Chevret D."/>
            <person name="Hainaut M."/>
            <person name="Lin J."/>
            <person name="Wang M."/>
            <person name="Pangilinan J."/>
            <person name="Lipzen A."/>
            <person name="Lesage-Meessen L."/>
            <person name="Navarro D."/>
            <person name="Riley R."/>
            <person name="Grigoriev I.V."/>
            <person name="Zhou S."/>
            <person name="Raouche S."/>
            <person name="Rosso M.N."/>
        </authorList>
    </citation>
    <scope>NUCLEOTIDE SEQUENCE [LARGE SCALE GENOMIC DNA]</scope>
    <source>
        <strain evidence="2 3">BRFM 1820</strain>
    </source>
</reference>
<organism evidence="2 3">
    <name type="scientific">Lentinus brumalis</name>
    <dbReference type="NCBI Taxonomy" id="2498619"/>
    <lineage>
        <taxon>Eukaryota</taxon>
        <taxon>Fungi</taxon>
        <taxon>Dikarya</taxon>
        <taxon>Basidiomycota</taxon>
        <taxon>Agaricomycotina</taxon>
        <taxon>Agaricomycetes</taxon>
        <taxon>Polyporales</taxon>
        <taxon>Polyporaceae</taxon>
        <taxon>Lentinus</taxon>
    </lineage>
</organism>
<dbReference type="AlphaFoldDB" id="A0A371CH38"/>